<proteinExistence type="predicted"/>
<dbReference type="Gene3D" id="3.40.50.300">
    <property type="entry name" value="P-loop containing nucleotide triphosphate hydrolases"/>
    <property type="match status" value="1"/>
</dbReference>
<evidence type="ECO:0000313" key="2">
    <source>
        <dbReference type="EMBL" id="SOD67077.1"/>
    </source>
</evidence>
<feature type="region of interest" description="Disordered" evidence="1">
    <location>
        <begin position="434"/>
        <end position="492"/>
    </location>
</feature>
<dbReference type="OrthoDB" id="3504056at2"/>
<dbReference type="AlphaFoldDB" id="A0A286E831"/>
<dbReference type="RefSeq" id="WP_097233900.1">
    <property type="nucleotide sequence ID" value="NZ_OCNE01000028.1"/>
</dbReference>
<accession>A0A286E831</accession>
<dbReference type="EMBL" id="OCNE01000028">
    <property type="protein sequence ID" value="SOD67077.1"/>
    <property type="molecule type" value="Genomic_DNA"/>
</dbReference>
<sequence>MTRPATTRSVPAAMRPEVAEIHLAVPPGQLVQYDHSRLVSALRPYGVTDPSTVLVETDGAGGAILTVYARPPLETLPAARGEDLVMDAHGYITVGRWHDGEPARMRLYIPGSGAQRAAMFGTTGAGKSRALQLLLAAEKRSGIASWVADLKGGQSVPEARGNVSVRVTTQEGAIVMLMAGLWEAEDRMERYAAAGRSAFVIGRPDRLLSLRIDEANRLLAPSASYRAVGAHLITEAGRAGRSVGEGVGIAAQAAHIDELGGSDTLRAMLREGETVLLRWSSGMMASLVGDGLLPDDAVLVPIPREAGPRRLTSRFDRPAGGARPPGGSTGGMAYLLGSHRPSSLMRFFRVGSLGEVEGADPEILALYGPGDPPHLDTISPRLAAWHDLARQEGALDRHAAQLPQIAAGLCEENQTLGRNQALLAAAGWLVESARPTESTTLTTPENQEREQEQEAPAPALAVETPPPAPSRPPLPDLPDTNTAGGGSGSGHQTAAARVLAALATGTTLTKQQLLETLAADGGRQLSNSRINTVLSEMTQSGRIISPNRGHYQLP</sequence>
<dbReference type="Proteomes" id="UP000219072">
    <property type="component" value="Unassembled WGS sequence"/>
</dbReference>
<evidence type="ECO:0000256" key="1">
    <source>
        <dbReference type="SAM" id="MobiDB-lite"/>
    </source>
</evidence>
<organism evidence="2 3">
    <name type="scientific">Streptomyces zhaozhouensis</name>
    <dbReference type="NCBI Taxonomy" id="1300267"/>
    <lineage>
        <taxon>Bacteria</taxon>
        <taxon>Bacillati</taxon>
        <taxon>Actinomycetota</taxon>
        <taxon>Actinomycetes</taxon>
        <taxon>Kitasatosporales</taxon>
        <taxon>Streptomycetaceae</taxon>
        <taxon>Streptomyces</taxon>
    </lineage>
</organism>
<protein>
    <submittedName>
        <fullName evidence="2">Uncharacterized protein</fullName>
    </submittedName>
</protein>
<reference evidence="2 3" key="1">
    <citation type="submission" date="2017-09" db="EMBL/GenBank/DDBJ databases">
        <authorList>
            <person name="Ehlers B."/>
            <person name="Leendertz F.H."/>
        </authorList>
    </citation>
    <scope>NUCLEOTIDE SEQUENCE [LARGE SCALE GENOMIC DNA]</scope>
    <source>
        <strain evidence="2 3">CGMCC 4.7095</strain>
    </source>
</reference>
<dbReference type="InterPro" id="IPR027417">
    <property type="entry name" value="P-loop_NTPase"/>
</dbReference>
<evidence type="ECO:0000313" key="3">
    <source>
        <dbReference type="Proteomes" id="UP000219072"/>
    </source>
</evidence>
<name>A0A286E831_9ACTN</name>
<gene>
    <name evidence="2" type="ORF">SAMN06297387_12854</name>
</gene>
<dbReference type="SUPFAM" id="SSF52540">
    <property type="entry name" value="P-loop containing nucleoside triphosphate hydrolases"/>
    <property type="match status" value="1"/>
</dbReference>
<feature type="region of interest" description="Disordered" evidence="1">
    <location>
        <begin position="309"/>
        <end position="328"/>
    </location>
</feature>
<feature type="compositionally biased region" description="Pro residues" evidence="1">
    <location>
        <begin position="464"/>
        <end position="476"/>
    </location>
</feature>
<keyword evidence="3" id="KW-1185">Reference proteome</keyword>